<evidence type="ECO:0000256" key="4">
    <source>
        <dbReference type="ARBA" id="ARBA00023163"/>
    </source>
</evidence>
<feature type="domain" description="HTH lysR-type" evidence="5">
    <location>
        <begin position="11"/>
        <end position="68"/>
    </location>
</feature>
<reference evidence="6" key="1">
    <citation type="submission" date="2022-03" db="EMBL/GenBank/DDBJ databases">
        <title>Identification of a novel bacterium isolated from mangrove sediments.</title>
        <authorList>
            <person name="Pan X."/>
        </authorList>
    </citation>
    <scope>NUCLEOTIDE SEQUENCE</scope>
    <source>
        <strain evidence="6">B1949</strain>
    </source>
</reference>
<name>A0ABT0BEM7_9SPHN</name>
<dbReference type="Pfam" id="PF00126">
    <property type="entry name" value="HTH_1"/>
    <property type="match status" value="1"/>
</dbReference>
<evidence type="ECO:0000256" key="2">
    <source>
        <dbReference type="ARBA" id="ARBA00023015"/>
    </source>
</evidence>
<keyword evidence="4" id="KW-0804">Transcription</keyword>
<protein>
    <submittedName>
        <fullName evidence="6">LysR family transcriptional regulator</fullName>
    </submittedName>
</protein>
<gene>
    <name evidence="6" type="ORF">MTR62_12465</name>
</gene>
<dbReference type="PANTHER" id="PTHR30126">
    <property type="entry name" value="HTH-TYPE TRANSCRIPTIONAL REGULATOR"/>
    <property type="match status" value="1"/>
</dbReference>
<dbReference type="Proteomes" id="UP001162881">
    <property type="component" value="Unassembled WGS sequence"/>
</dbReference>
<dbReference type="PANTHER" id="PTHR30126:SF98">
    <property type="entry name" value="HTH-TYPE TRANSCRIPTIONAL ACTIVATOR BAUR"/>
    <property type="match status" value="1"/>
</dbReference>
<dbReference type="InterPro" id="IPR000847">
    <property type="entry name" value="LysR_HTH_N"/>
</dbReference>
<evidence type="ECO:0000313" key="6">
    <source>
        <dbReference type="EMBL" id="MCJ2183497.1"/>
    </source>
</evidence>
<evidence type="ECO:0000256" key="1">
    <source>
        <dbReference type="ARBA" id="ARBA00009437"/>
    </source>
</evidence>
<keyword evidence="7" id="KW-1185">Reference proteome</keyword>
<dbReference type="InterPro" id="IPR036390">
    <property type="entry name" value="WH_DNA-bd_sf"/>
</dbReference>
<comment type="similarity">
    <text evidence="1">Belongs to the LysR transcriptional regulatory family.</text>
</comment>
<dbReference type="EMBL" id="JALHLF010000048">
    <property type="protein sequence ID" value="MCJ2183497.1"/>
    <property type="molecule type" value="Genomic_DNA"/>
</dbReference>
<proteinExistence type="inferred from homology"/>
<dbReference type="InterPro" id="IPR005119">
    <property type="entry name" value="LysR_subst-bd"/>
</dbReference>
<dbReference type="Gene3D" id="3.40.190.290">
    <property type="match status" value="1"/>
</dbReference>
<dbReference type="CDD" id="cd05466">
    <property type="entry name" value="PBP2_LTTR_substrate"/>
    <property type="match status" value="1"/>
</dbReference>
<evidence type="ECO:0000256" key="3">
    <source>
        <dbReference type="ARBA" id="ARBA00023125"/>
    </source>
</evidence>
<comment type="caution">
    <text evidence="6">The sequence shown here is derived from an EMBL/GenBank/DDBJ whole genome shotgun (WGS) entry which is preliminary data.</text>
</comment>
<dbReference type="InterPro" id="IPR036388">
    <property type="entry name" value="WH-like_DNA-bd_sf"/>
</dbReference>
<organism evidence="6 7">
    <name type="scientific">Novosphingobium organovorum</name>
    <dbReference type="NCBI Taxonomy" id="2930092"/>
    <lineage>
        <taxon>Bacteria</taxon>
        <taxon>Pseudomonadati</taxon>
        <taxon>Pseudomonadota</taxon>
        <taxon>Alphaproteobacteria</taxon>
        <taxon>Sphingomonadales</taxon>
        <taxon>Sphingomonadaceae</taxon>
        <taxon>Novosphingobium</taxon>
    </lineage>
</organism>
<keyword evidence="3" id="KW-0238">DNA-binding</keyword>
<evidence type="ECO:0000313" key="7">
    <source>
        <dbReference type="Proteomes" id="UP001162881"/>
    </source>
</evidence>
<dbReference type="PROSITE" id="PS50931">
    <property type="entry name" value="HTH_LYSR"/>
    <property type="match status" value="1"/>
</dbReference>
<evidence type="ECO:0000259" key="5">
    <source>
        <dbReference type="PROSITE" id="PS50931"/>
    </source>
</evidence>
<dbReference type="Pfam" id="PF03466">
    <property type="entry name" value="LysR_substrate"/>
    <property type="match status" value="1"/>
</dbReference>
<dbReference type="SUPFAM" id="SSF53850">
    <property type="entry name" value="Periplasmic binding protein-like II"/>
    <property type="match status" value="1"/>
</dbReference>
<sequence>MKGFTGRVSDNDLRLLRTFCTVVHHGGFVAAESELQVGLPSISRYIKDLEVRLGMRLCDRGRRGFMLTAEGRQVHDACQTLFANLSDFENRVRGIHANPAGALRIGLVDSLVADPQCRLSETIQVYKRDYPNVTFHITTDTSNIIEQKVLEGELDIGLVFERRRIDQLSYRRMYEEVSLLYCSIGHPLWVEHGGKVADVDLTQYEMAGYPMAQLMEKMGIKGLFTRTATADHMETIAMMVNSDIYLGILAEPYVNVLWCRERFRAIAPETFRFSSLISTIVRAGATPPLVQAFVERMADPLPPMPPMPTQV</sequence>
<dbReference type="SUPFAM" id="SSF46785">
    <property type="entry name" value="Winged helix' DNA-binding domain"/>
    <property type="match status" value="1"/>
</dbReference>
<dbReference type="Gene3D" id="1.10.10.10">
    <property type="entry name" value="Winged helix-like DNA-binding domain superfamily/Winged helix DNA-binding domain"/>
    <property type="match status" value="1"/>
</dbReference>
<accession>A0ABT0BEM7</accession>
<dbReference type="RefSeq" id="WP_244021352.1">
    <property type="nucleotide sequence ID" value="NZ_JALHLF010000048.1"/>
</dbReference>
<keyword evidence="2" id="KW-0805">Transcription regulation</keyword>